<evidence type="ECO:0000313" key="1">
    <source>
        <dbReference type="EMBL" id="ANK03277.1"/>
    </source>
</evidence>
<reference evidence="1 2" key="1">
    <citation type="submission" date="2016-03" db="EMBL/GenBank/DDBJ databases">
        <title>Genome Sequence and Comparative Pathogenic Determinants of Uropathogenic Escherichia coli O25b:H4, a Clinical Isolate from Saudi Arabia.</title>
        <authorList>
            <person name="Alyamani E.A.J."/>
            <person name="Khiyami M.A."/>
            <person name="Booq R.Y."/>
            <person name="Bahwerth F.S."/>
            <person name="Vaisvil B."/>
            <person name="Schmitt D.P."/>
            <person name="Kapatral V."/>
        </authorList>
    </citation>
    <scope>NUCLEOTIDE SEQUENCE [LARGE SCALE GENOMIC DNA]</scope>
    <source>
        <strain evidence="1 2">O25b:H4</strain>
    </source>
</reference>
<name>A0A192CBX7_ECO25</name>
<dbReference type="Proteomes" id="UP000183316">
    <property type="component" value="Chromosome"/>
</dbReference>
<evidence type="ECO:0000313" key="2">
    <source>
        <dbReference type="Proteomes" id="UP000183316"/>
    </source>
</evidence>
<dbReference type="EMBL" id="CP015085">
    <property type="protein sequence ID" value="ANK03277.1"/>
    <property type="molecule type" value="Genomic_DNA"/>
</dbReference>
<accession>A0A192CBX7</accession>
<protein>
    <submittedName>
        <fullName evidence="1">Uncharacterized protein</fullName>
    </submittedName>
</protein>
<dbReference type="AlphaFoldDB" id="A0A192CBX7"/>
<proteinExistence type="predicted"/>
<gene>
    <name evidence="1" type="ORF">WLH_02016</name>
</gene>
<organism evidence="1 2">
    <name type="scientific">Escherichia coli O25b:H4</name>
    <dbReference type="NCBI Taxonomy" id="941280"/>
    <lineage>
        <taxon>Bacteria</taxon>
        <taxon>Pseudomonadati</taxon>
        <taxon>Pseudomonadota</taxon>
        <taxon>Gammaproteobacteria</taxon>
        <taxon>Enterobacterales</taxon>
        <taxon>Enterobacteriaceae</taxon>
        <taxon>Escherichia</taxon>
    </lineage>
</organism>
<sequence>MPIFITLMIITGINYSARGFSGEKAMDCWHGAAYVDDW</sequence>